<dbReference type="EnsemblPlants" id="Pp3c23_15920V3.2">
    <property type="protein sequence ID" value="Pp3c23_15920V3.2"/>
    <property type="gene ID" value="Pp3c23_15920"/>
</dbReference>
<dbReference type="Gramene" id="Pp3c23_15920V3.1">
    <property type="protein sequence ID" value="Pp3c23_15920V3.1"/>
    <property type="gene ID" value="Pp3c23_15920"/>
</dbReference>
<dbReference type="Gramene" id="Pp3c23_15920V3.2">
    <property type="protein sequence ID" value="Pp3c23_15920V3.2"/>
    <property type="gene ID" value="Pp3c23_15920"/>
</dbReference>
<reference evidence="1 3" key="1">
    <citation type="journal article" date="2008" name="Science">
        <title>The Physcomitrella genome reveals evolutionary insights into the conquest of land by plants.</title>
        <authorList>
            <person name="Rensing S."/>
            <person name="Lang D."/>
            <person name="Zimmer A."/>
            <person name="Terry A."/>
            <person name="Salamov A."/>
            <person name="Shapiro H."/>
            <person name="Nishiyama T."/>
            <person name="Perroud P.-F."/>
            <person name="Lindquist E."/>
            <person name="Kamisugi Y."/>
            <person name="Tanahashi T."/>
            <person name="Sakakibara K."/>
            <person name="Fujita T."/>
            <person name="Oishi K."/>
            <person name="Shin-I T."/>
            <person name="Kuroki Y."/>
            <person name="Toyoda A."/>
            <person name="Suzuki Y."/>
            <person name="Hashimoto A."/>
            <person name="Yamaguchi K."/>
            <person name="Sugano A."/>
            <person name="Kohara Y."/>
            <person name="Fujiyama A."/>
            <person name="Anterola A."/>
            <person name="Aoki S."/>
            <person name="Ashton N."/>
            <person name="Barbazuk W.B."/>
            <person name="Barker E."/>
            <person name="Bennetzen J."/>
            <person name="Bezanilla M."/>
            <person name="Blankenship R."/>
            <person name="Cho S.H."/>
            <person name="Dutcher S."/>
            <person name="Estelle M."/>
            <person name="Fawcett J.A."/>
            <person name="Gundlach H."/>
            <person name="Hanada K."/>
            <person name="Heyl A."/>
            <person name="Hicks K.A."/>
            <person name="Hugh J."/>
            <person name="Lohr M."/>
            <person name="Mayer K."/>
            <person name="Melkozernov A."/>
            <person name="Murata T."/>
            <person name="Nelson D."/>
            <person name="Pils B."/>
            <person name="Prigge M."/>
            <person name="Reiss B."/>
            <person name="Renner T."/>
            <person name="Rombauts S."/>
            <person name="Rushton P."/>
            <person name="Sanderfoot A."/>
            <person name="Schween G."/>
            <person name="Shiu S.-H."/>
            <person name="Stueber K."/>
            <person name="Theodoulou F.L."/>
            <person name="Tu H."/>
            <person name="Van de Peer Y."/>
            <person name="Verrier P.J."/>
            <person name="Waters E."/>
            <person name="Wood A."/>
            <person name="Yang L."/>
            <person name="Cove D."/>
            <person name="Cuming A."/>
            <person name="Hasebe M."/>
            <person name="Lucas S."/>
            <person name="Mishler D.B."/>
            <person name="Reski R."/>
            <person name="Grigoriev I."/>
            <person name="Quatrano R.S."/>
            <person name="Boore J.L."/>
        </authorList>
    </citation>
    <scope>NUCLEOTIDE SEQUENCE [LARGE SCALE GENOMIC DNA]</scope>
    <source>
        <strain evidence="2 3">cv. Gransden 2004</strain>
    </source>
</reference>
<evidence type="ECO:0000313" key="1">
    <source>
        <dbReference type="EMBL" id="PNR29458.1"/>
    </source>
</evidence>
<sequence>MQVRHENSFTIEVYESLAWDMLQRNLIRHRWATHFCNTIAPDNSLKPLKTTWACIAIKEKLALEIPHAAADRIKSNRGIRPIMPPLTHGPS</sequence>
<keyword evidence="3" id="KW-1185">Reference proteome</keyword>
<reference evidence="1 3" key="2">
    <citation type="journal article" date="2018" name="Plant J.">
        <title>The Physcomitrella patens chromosome-scale assembly reveals moss genome structure and evolution.</title>
        <authorList>
            <person name="Lang D."/>
            <person name="Ullrich K.K."/>
            <person name="Murat F."/>
            <person name="Fuchs J."/>
            <person name="Jenkins J."/>
            <person name="Haas F.B."/>
            <person name="Piednoel M."/>
            <person name="Gundlach H."/>
            <person name="Van Bel M."/>
            <person name="Meyberg R."/>
            <person name="Vives C."/>
            <person name="Morata J."/>
            <person name="Symeonidi A."/>
            <person name="Hiss M."/>
            <person name="Muchero W."/>
            <person name="Kamisugi Y."/>
            <person name="Saleh O."/>
            <person name="Blanc G."/>
            <person name="Decker E.L."/>
            <person name="van Gessel N."/>
            <person name="Grimwood J."/>
            <person name="Hayes R.D."/>
            <person name="Graham S.W."/>
            <person name="Gunter L.E."/>
            <person name="McDaniel S.F."/>
            <person name="Hoernstein S.N.W."/>
            <person name="Larsson A."/>
            <person name="Li F.W."/>
            <person name="Perroud P.F."/>
            <person name="Phillips J."/>
            <person name="Ranjan P."/>
            <person name="Rokshar D.S."/>
            <person name="Rothfels C.J."/>
            <person name="Schneider L."/>
            <person name="Shu S."/>
            <person name="Stevenson D.W."/>
            <person name="Thummler F."/>
            <person name="Tillich M."/>
            <person name="Villarreal Aguilar J.C."/>
            <person name="Widiez T."/>
            <person name="Wong G.K."/>
            <person name="Wymore A."/>
            <person name="Zhang Y."/>
            <person name="Zimmer A.D."/>
            <person name="Quatrano R.S."/>
            <person name="Mayer K.F.X."/>
            <person name="Goodstein D."/>
            <person name="Casacuberta J.M."/>
            <person name="Vandepoele K."/>
            <person name="Reski R."/>
            <person name="Cuming A.C."/>
            <person name="Tuskan G.A."/>
            <person name="Maumus F."/>
            <person name="Salse J."/>
            <person name="Schmutz J."/>
            <person name="Rensing S.A."/>
        </authorList>
    </citation>
    <scope>NUCLEOTIDE SEQUENCE [LARGE SCALE GENOMIC DNA]</scope>
    <source>
        <strain evidence="2 3">cv. Gransden 2004</strain>
    </source>
</reference>
<organism evidence="1">
    <name type="scientific">Physcomitrium patens</name>
    <name type="common">Spreading-leaved earth moss</name>
    <name type="synonym">Physcomitrella patens</name>
    <dbReference type="NCBI Taxonomy" id="3218"/>
    <lineage>
        <taxon>Eukaryota</taxon>
        <taxon>Viridiplantae</taxon>
        <taxon>Streptophyta</taxon>
        <taxon>Embryophyta</taxon>
        <taxon>Bryophyta</taxon>
        <taxon>Bryophytina</taxon>
        <taxon>Bryopsida</taxon>
        <taxon>Funariidae</taxon>
        <taxon>Funariales</taxon>
        <taxon>Funariaceae</taxon>
        <taxon>Physcomitrium</taxon>
    </lineage>
</organism>
<dbReference type="Proteomes" id="UP000006727">
    <property type="component" value="Chromosome 23"/>
</dbReference>
<dbReference type="AlphaFoldDB" id="A0A2K1IJL3"/>
<accession>A0A2K1IJL3</accession>
<evidence type="ECO:0000313" key="3">
    <source>
        <dbReference type="Proteomes" id="UP000006727"/>
    </source>
</evidence>
<proteinExistence type="predicted"/>
<gene>
    <name evidence="1" type="ORF">PHYPA_028151</name>
</gene>
<dbReference type="InParanoid" id="A0A2K1IJL3"/>
<reference evidence="2" key="3">
    <citation type="submission" date="2020-12" db="UniProtKB">
        <authorList>
            <consortium name="EnsemblPlants"/>
        </authorList>
    </citation>
    <scope>IDENTIFICATION</scope>
</reference>
<protein>
    <submittedName>
        <fullName evidence="1 2">Uncharacterized protein</fullName>
    </submittedName>
</protein>
<dbReference type="EMBL" id="ABEU02000023">
    <property type="protein sequence ID" value="PNR29458.1"/>
    <property type="molecule type" value="Genomic_DNA"/>
</dbReference>
<name>A0A2K1IJL3_PHYPA</name>
<dbReference type="EnsemblPlants" id="Pp3c23_15920V3.1">
    <property type="protein sequence ID" value="Pp3c23_15920V3.1"/>
    <property type="gene ID" value="Pp3c23_15920"/>
</dbReference>
<evidence type="ECO:0000313" key="2">
    <source>
        <dbReference type="EnsemblPlants" id="Pp3c23_15920V3.1"/>
    </source>
</evidence>